<dbReference type="SUPFAM" id="SSF101898">
    <property type="entry name" value="NHL repeat"/>
    <property type="match status" value="1"/>
</dbReference>
<evidence type="ECO:0000313" key="2">
    <source>
        <dbReference type="EMBL" id="SPE24003.1"/>
    </source>
</evidence>
<dbReference type="EMBL" id="OKRB01000099">
    <property type="protein sequence ID" value="SPE24003.1"/>
    <property type="molecule type" value="Genomic_DNA"/>
</dbReference>
<feature type="transmembrane region" description="Helical" evidence="1">
    <location>
        <begin position="1313"/>
        <end position="1330"/>
    </location>
</feature>
<dbReference type="Proteomes" id="UP000239735">
    <property type="component" value="Unassembled WGS sequence"/>
</dbReference>
<keyword evidence="1" id="KW-0472">Membrane</keyword>
<dbReference type="PANTHER" id="PTHR24104">
    <property type="entry name" value="E3 UBIQUITIN-PROTEIN LIGASE NHLRC1-RELATED"/>
    <property type="match status" value="1"/>
</dbReference>
<dbReference type="InterPro" id="IPR013783">
    <property type="entry name" value="Ig-like_fold"/>
</dbReference>
<keyword evidence="1" id="KW-0812">Transmembrane</keyword>
<accession>A0A2N9LLK4</accession>
<reference evidence="3" key="1">
    <citation type="submission" date="2018-02" db="EMBL/GenBank/DDBJ databases">
        <authorList>
            <person name="Hausmann B."/>
        </authorList>
    </citation>
    <scope>NUCLEOTIDE SEQUENCE [LARGE SCALE GENOMIC DNA]</scope>
    <source>
        <strain evidence="3">Peat soil MAG SbA5</strain>
    </source>
</reference>
<dbReference type="CDD" id="cd05819">
    <property type="entry name" value="NHL"/>
    <property type="match status" value="1"/>
</dbReference>
<proteinExistence type="predicted"/>
<evidence type="ECO:0000256" key="1">
    <source>
        <dbReference type="SAM" id="Phobius"/>
    </source>
</evidence>
<name>A0A2N9LLK4_9BACT</name>
<dbReference type="Gene3D" id="2.120.10.30">
    <property type="entry name" value="TolB, C-terminal domain"/>
    <property type="match status" value="2"/>
</dbReference>
<feature type="transmembrane region" description="Helical" evidence="1">
    <location>
        <begin position="1288"/>
        <end position="1306"/>
    </location>
</feature>
<dbReference type="InterPro" id="IPR011042">
    <property type="entry name" value="6-blade_b-propeller_TolB-like"/>
</dbReference>
<dbReference type="Gene3D" id="2.60.40.10">
    <property type="entry name" value="Immunoglobulins"/>
    <property type="match status" value="1"/>
</dbReference>
<keyword evidence="1" id="KW-1133">Transmembrane helix</keyword>
<dbReference type="Gene3D" id="2.40.10.500">
    <property type="match status" value="1"/>
</dbReference>
<gene>
    <name evidence="2" type="ORF">SBA5_410045</name>
</gene>
<dbReference type="SUPFAM" id="SSF63829">
    <property type="entry name" value="Calcium-dependent phosphotriesterase"/>
    <property type="match status" value="1"/>
</dbReference>
<organism evidence="2 3">
    <name type="scientific">Candidatus Sulfuritelmatomonas gaucii</name>
    <dbReference type="NCBI Taxonomy" id="2043161"/>
    <lineage>
        <taxon>Bacteria</taxon>
        <taxon>Pseudomonadati</taxon>
        <taxon>Acidobacteriota</taxon>
        <taxon>Terriglobia</taxon>
        <taxon>Terriglobales</taxon>
        <taxon>Acidobacteriaceae</taxon>
        <taxon>Candidatus Sulfuritelmatomonas</taxon>
    </lineage>
</organism>
<evidence type="ECO:0000313" key="3">
    <source>
        <dbReference type="Proteomes" id="UP000239735"/>
    </source>
</evidence>
<protein>
    <submittedName>
        <fullName evidence="2">Uncharacterized protein</fullName>
    </submittedName>
</protein>
<dbReference type="InterPro" id="IPR050952">
    <property type="entry name" value="TRIM-NHL_E3_ligases"/>
</dbReference>
<sequence length="1383" mass="140582">MAIESAVIFRRVARVACLILLAGLVATGAAVAQLPIKPPAPVTVGSIIPFSHGGTGAWNQIYSMKVSPNGNILFLDSAASNIYQLSPGSLTPTQVVGPAGANGHSDCSDLEPNGTYWNAAIAFDQWNNLYVTDRYGSAVQFCRVPYNASSGTWNFANTDIWVGPTYKGSSGTAVPIPPQDLQVGDDGATFYVTTSDTESIYKFTVNQAGTVTSVTAVATGLEDMVSNISVDHAGNIYFLENAYDSPTNRVNGIREIPANAVLPIAGDGTGSAESKLTRIDPNGLGYNGIKGITFDAHGNLYFSSENNSSYGGQVDGIFMIPNEGTPTVPNLVWADTTRVSPVGSGFPAMLDPRGLMWLATGGSGNWVPSGSNAPSCDTTSVTSAKQTCLTSSIVLWKPGTLSLTSSAWTSITPAMGQPLFFMFSQNTTGNFVFAGPNAGNFQAVPNPINNTTATTPTPPCTNGQAYPAFSPVETSPSQYSWCADWVAMLAGSAGGVSAEVQMQDPSNKNAIIAGSNGYVNGIGEFPAASVITTPAVQPLATGLSTPLQVAADPQGNSYVADSGLKSIQRYAAGSTAAGAGTAIGSALAAPTGVAVNGSGNLYIGDSGSVIEIPNIQGKLATSQQTTIATGLGSHLNLAADGSGNVFVADADNKQVVMVPNPQTALMLAGRPLLTLGSGFQKPTAVATDSSGNVWVADGTNLWEITMPAGAASEVVASGLEAPVTGLAVDPSGSVFVAGATGLVWIPFNPATGTLSINGELTVAAGLGASNSALPIGVALDGNQNAYATFGTGSNAGAAQLGITGSLDFDNFGEINPNVPFEADAQIFNLGNVNLTVNNDLTNDVISGAAASDYTLITPNLGSPACGPTTTVAPGGSCFLGLQITAPQTGQTNASIAVTPGTTTPTPNIATGLNIALSANVITDVRPVTSLVFTVTPSSGVVYPGTVSVKVTVSAGTGYGTPGGTVFLTASSANGALPRQSQTLDSNGTATFTYTNLLGGSYTVNGLYPGSGTAGTAQNSCSPSGSLCFAGSIGKSTFTVGPTKPTVVTGQPGNAGCLAEATASGDPCTPNQDFVTLWNNTVYVNRAQTVLIAATVTSTYKAQPTGTVTIMNGSKIADPTQGVNGAIPLNTIKLSNGQSVPGIEFSTANLPTGVYNLTAVYSGDTNYSTQTTNVAAFQVINQSVQVTASGSVTTKAGTAAQATLTLMPLVGFSNSVHLECNAPDAPVQPLTGASSTMLPAYAQCSFLYPDTVNGVVGVGKTGAVPSTIVMTISTNVPTNGGTASLDRKVQWTLAGFFGLGMMGLIAGRKRLNRYLALVCLALMFSGVFAGITSCTNANYSTPPPAPKVTTPAGTYNVQIITYNQNQLTQSSLATPMFTLPITVQ</sequence>